<feature type="compositionally biased region" description="Basic residues" evidence="5">
    <location>
        <begin position="52"/>
        <end position="63"/>
    </location>
</feature>
<name>A0A9N9FJP1_9GLOM</name>
<dbReference type="InterPro" id="IPR000058">
    <property type="entry name" value="Znf_AN1"/>
</dbReference>
<feature type="compositionally biased region" description="Basic and acidic residues" evidence="5">
    <location>
        <begin position="183"/>
        <end position="214"/>
    </location>
</feature>
<proteinExistence type="predicted"/>
<dbReference type="PROSITE" id="PS51039">
    <property type="entry name" value="ZF_AN1"/>
    <property type="match status" value="1"/>
</dbReference>
<dbReference type="InterPro" id="IPR035896">
    <property type="entry name" value="AN1-like_Znf"/>
</dbReference>
<comment type="caution">
    <text evidence="7">The sequence shown here is derived from an EMBL/GenBank/DDBJ whole genome shotgun (WGS) entry which is preliminary data.</text>
</comment>
<dbReference type="Proteomes" id="UP000789508">
    <property type="component" value="Unassembled WGS sequence"/>
</dbReference>
<dbReference type="OrthoDB" id="431929at2759"/>
<evidence type="ECO:0000256" key="1">
    <source>
        <dbReference type="ARBA" id="ARBA00022723"/>
    </source>
</evidence>
<dbReference type="SUPFAM" id="SSF118310">
    <property type="entry name" value="AN1-like Zinc finger"/>
    <property type="match status" value="1"/>
</dbReference>
<keyword evidence="2 4" id="KW-0863">Zinc-finger</keyword>
<keyword evidence="1" id="KW-0479">Metal-binding</keyword>
<dbReference type="GO" id="GO:0008270">
    <property type="term" value="F:zinc ion binding"/>
    <property type="evidence" value="ECO:0007669"/>
    <property type="project" value="UniProtKB-KW"/>
</dbReference>
<evidence type="ECO:0000313" key="7">
    <source>
        <dbReference type="EMBL" id="CAG8541499.1"/>
    </source>
</evidence>
<organism evidence="7 8">
    <name type="scientific">Ambispora leptoticha</name>
    <dbReference type="NCBI Taxonomy" id="144679"/>
    <lineage>
        <taxon>Eukaryota</taxon>
        <taxon>Fungi</taxon>
        <taxon>Fungi incertae sedis</taxon>
        <taxon>Mucoromycota</taxon>
        <taxon>Glomeromycotina</taxon>
        <taxon>Glomeromycetes</taxon>
        <taxon>Archaeosporales</taxon>
        <taxon>Ambisporaceae</taxon>
        <taxon>Ambispora</taxon>
    </lineage>
</organism>
<feature type="region of interest" description="Disordered" evidence="5">
    <location>
        <begin position="175"/>
        <end position="214"/>
    </location>
</feature>
<feature type="compositionally biased region" description="Low complexity" evidence="5">
    <location>
        <begin position="64"/>
        <end position="77"/>
    </location>
</feature>
<evidence type="ECO:0000256" key="2">
    <source>
        <dbReference type="ARBA" id="ARBA00022771"/>
    </source>
</evidence>
<evidence type="ECO:0000256" key="4">
    <source>
        <dbReference type="PROSITE-ProRule" id="PRU00449"/>
    </source>
</evidence>
<feature type="domain" description="AN1-type" evidence="6">
    <location>
        <begin position="104"/>
        <end position="153"/>
    </location>
</feature>
<feature type="region of interest" description="Disordered" evidence="5">
    <location>
        <begin position="1"/>
        <end position="77"/>
    </location>
</feature>
<feature type="compositionally biased region" description="Basic and acidic residues" evidence="5">
    <location>
        <begin position="1"/>
        <end position="21"/>
    </location>
</feature>
<gene>
    <name evidence="7" type="ORF">ALEPTO_LOCUS5432</name>
</gene>
<protein>
    <submittedName>
        <fullName evidence="7">11751_t:CDS:1</fullName>
    </submittedName>
</protein>
<sequence length="214" mass="24320">MSNSEKKQVNSQQQEEHHFLNEESLNEDSSNAKPTTSKDITTNASPEEKSSTSKKSKKKKKPKASTSNNQNNMNNNMTKDELDEIVEGILNEPNPSNVSSNNSNTTLQTCPIKNCKQRLTLTSITCQFCNMRYCLAHRLPESHSEKCAEKTRQSAHSSFRNDSIRLITEERRNPGIINTKGFNAEKSKEELRKRYKEKLERTKQQERGGGRGKG</sequence>
<evidence type="ECO:0000313" key="8">
    <source>
        <dbReference type="Proteomes" id="UP000789508"/>
    </source>
</evidence>
<dbReference type="Pfam" id="PF01428">
    <property type="entry name" value="zf-AN1"/>
    <property type="match status" value="1"/>
</dbReference>
<feature type="compositionally biased region" description="Polar residues" evidence="5">
    <location>
        <begin position="27"/>
        <end position="43"/>
    </location>
</feature>
<evidence type="ECO:0000256" key="5">
    <source>
        <dbReference type="SAM" id="MobiDB-lite"/>
    </source>
</evidence>
<keyword evidence="8" id="KW-1185">Reference proteome</keyword>
<dbReference type="SMART" id="SM00154">
    <property type="entry name" value="ZnF_AN1"/>
    <property type="match status" value="1"/>
</dbReference>
<keyword evidence="3" id="KW-0862">Zinc</keyword>
<dbReference type="AlphaFoldDB" id="A0A9N9FJP1"/>
<evidence type="ECO:0000259" key="6">
    <source>
        <dbReference type="PROSITE" id="PS51039"/>
    </source>
</evidence>
<accession>A0A9N9FJP1</accession>
<evidence type="ECO:0000256" key="3">
    <source>
        <dbReference type="ARBA" id="ARBA00022833"/>
    </source>
</evidence>
<reference evidence="7" key="1">
    <citation type="submission" date="2021-06" db="EMBL/GenBank/DDBJ databases">
        <authorList>
            <person name="Kallberg Y."/>
            <person name="Tangrot J."/>
            <person name="Rosling A."/>
        </authorList>
    </citation>
    <scope>NUCLEOTIDE SEQUENCE</scope>
    <source>
        <strain evidence="7">FL130A</strain>
    </source>
</reference>
<dbReference type="Gene3D" id="4.10.1110.10">
    <property type="entry name" value="AN1-like Zinc finger"/>
    <property type="match status" value="1"/>
</dbReference>
<dbReference type="EMBL" id="CAJVPS010001529">
    <property type="protein sequence ID" value="CAG8541499.1"/>
    <property type="molecule type" value="Genomic_DNA"/>
</dbReference>